<dbReference type="EMBL" id="JRES01000049">
    <property type="protein sequence ID" value="KNC34579.1"/>
    <property type="molecule type" value="Genomic_DNA"/>
</dbReference>
<gene>
    <name evidence="1" type="ORF">FF38_09397</name>
</gene>
<accession>A0A0L0CT32</accession>
<protein>
    <submittedName>
        <fullName evidence="1">Uncharacterized protein</fullName>
    </submittedName>
</protein>
<dbReference type="Proteomes" id="UP000037069">
    <property type="component" value="Unassembled WGS sequence"/>
</dbReference>
<organism evidence="1 2">
    <name type="scientific">Lucilia cuprina</name>
    <name type="common">Green bottle fly</name>
    <name type="synonym">Australian sheep blowfly</name>
    <dbReference type="NCBI Taxonomy" id="7375"/>
    <lineage>
        <taxon>Eukaryota</taxon>
        <taxon>Metazoa</taxon>
        <taxon>Ecdysozoa</taxon>
        <taxon>Arthropoda</taxon>
        <taxon>Hexapoda</taxon>
        <taxon>Insecta</taxon>
        <taxon>Pterygota</taxon>
        <taxon>Neoptera</taxon>
        <taxon>Endopterygota</taxon>
        <taxon>Diptera</taxon>
        <taxon>Brachycera</taxon>
        <taxon>Muscomorpha</taxon>
        <taxon>Oestroidea</taxon>
        <taxon>Calliphoridae</taxon>
        <taxon>Luciliinae</taxon>
        <taxon>Lucilia</taxon>
    </lineage>
</organism>
<proteinExistence type="predicted"/>
<reference evidence="1 2" key="1">
    <citation type="journal article" date="2015" name="Nat. Commun.">
        <title>Lucilia cuprina genome unlocks parasitic fly biology to underpin future interventions.</title>
        <authorList>
            <person name="Anstead C.A."/>
            <person name="Korhonen P.K."/>
            <person name="Young N.D."/>
            <person name="Hall R.S."/>
            <person name="Jex A.R."/>
            <person name="Murali S.C."/>
            <person name="Hughes D.S."/>
            <person name="Lee S.F."/>
            <person name="Perry T."/>
            <person name="Stroehlein A.J."/>
            <person name="Ansell B.R."/>
            <person name="Breugelmans B."/>
            <person name="Hofmann A."/>
            <person name="Qu J."/>
            <person name="Dugan S."/>
            <person name="Lee S.L."/>
            <person name="Chao H."/>
            <person name="Dinh H."/>
            <person name="Han Y."/>
            <person name="Doddapaneni H.V."/>
            <person name="Worley K.C."/>
            <person name="Muzny D.M."/>
            <person name="Ioannidis P."/>
            <person name="Waterhouse R.M."/>
            <person name="Zdobnov E.M."/>
            <person name="James P.J."/>
            <person name="Bagnall N.H."/>
            <person name="Kotze A.C."/>
            <person name="Gibbs R.A."/>
            <person name="Richards S."/>
            <person name="Batterham P."/>
            <person name="Gasser R.B."/>
        </authorList>
    </citation>
    <scope>NUCLEOTIDE SEQUENCE [LARGE SCALE GENOMIC DNA]</scope>
    <source>
        <strain evidence="1 2">LS</strain>
        <tissue evidence="1">Full body</tissue>
    </source>
</reference>
<evidence type="ECO:0000313" key="2">
    <source>
        <dbReference type="Proteomes" id="UP000037069"/>
    </source>
</evidence>
<name>A0A0L0CT32_LUCCU</name>
<comment type="caution">
    <text evidence="1">The sequence shown here is derived from an EMBL/GenBank/DDBJ whole genome shotgun (WGS) entry which is preliminary data.</text>
</comment>
<sequence>MTTSTDFQHHYNSQLSLENIWFLPRVNFLNSNHYGSVKAYMPLFVLCCNTAATLKTHLQFNTILTMFNFGLLLILHGHRDTDVVHMVVAATAVAAKRQRYCKTRSKWHGYGQRNIPTLHVVTHADNDDEDYYNILITPAAGNIVDVACATLSVFRYADLELIEIRDLSFKRQA</sequence>
<keyword evidence="2" id="KW-1185">Reference proteome</keyword>
<dbReference type="AlphaFoldDB" id="A0A0L0CT32"/>
<evidence type="ECO:0000313" key="1">
    <source>
        <dbReference type="EMBL" id="KNC34579.1"/>
    </source>
</evidence>